<keyword evidence="5 6" id="KW-0472">Membrane</keyword>
<reference evidence="8" key="1">
    <citation type="journal article" date="2015" name="Nature">
        <title>Complex archaea that bridge the gap between prokaryotes and eukaryotes.</title>
        <authorList>
            <person name="Spang A."/>
            <person name="Saw J.H."/>
            <person name="Jorgensen S.L."/>
            <person name="Zaremba-Niedzwiedzka K."/>
            <person name="Martijn J."/>
            <person name="Lind A.E."/>
            <person name="van Eijk R."/>
            <person name="Schleper C."/>
            <person name="Guy L."/>
            <person name="Ettema T.J."/>
        </authorList>
    </citation>
    <scope>NUCLEOTIDE SEQUENCE</scope>
</reference>
<dbReference type="Pfam" id="PF02308">
    <property type="entry name" value="MgtC"/>
    <property type="match status" value="1"/>
</dbReference>
<feature type="transmembrane region" description="Helical" evidence="6">
    <location>
        <begin position="54"/>
        <end position="71"/>
    </location>
</feature>
<evidence type="ECO:0000256" key="5">
    <source>
        <dbReference type="ARBA" id="ARBA00023136"/>
    </source>
</evidence>
<dbReference type="InterPro" id="IPR003416">
    <property type="entry name" value="MgtC/SapB/SrpB/YhiD_fam"/>
</dbReference>
<dbReference type="PANTHER" id="PTHR33778:SF1">
    <property type="entry name" value="MAGNESIUM TRANSPORTER YHID-RELATED"/>
    <property type="match status" value="1"/>
</dbReference>
<comment type="subcellular location">
    <subcellularLocation>
        <location evidence="1">Cell membrane</location>
        <topology evidence="1">Multi-pass membrane protein</topology>
    </subcellularLocation>
</comment>
<dbReference type="PANTHER" id="PTHR33778">
    <property type="entry name" value="PROTEIN MGTC"/>
    <property type="match status" value="1"/>
</dbReference>
<evidence type="ECO:0000256" key="3">
    <source>
        <dbReference type="ARBA" id="ARBA00022692"/>
    </source>
</evidence>
<comment type="caution">
    <text evidence="8">The sequence shown here is derived from an EMBL/GenBank/DDBJ whole genome shotgun (WGS) entry which is preliminary data.</text>
</comment>
<proteinExistence type="predicted"/>
<sequence length="197" mass="21198">MGKVLEVLIEIFNVFVSTCITPILGWLGECSLMFNEWFWMLFGDEYFILEEHDALSRLLVATVSGALVGLEREWAAKPAGLRTNIFICAGSALFTLASILSWQFIAGAPATVDPGRISAQIVTGVGFLGAGVILKTGLTVTGMTTASTIWFVAAIGMLIGMGFPGFGFSIAFCAAFLLFALGRAERYFSHPLEDHEG</sequence>
<accession>A0A0F9DG73</accession>
<dbReference type="InterPro" id="IPR049177">
    <property type="entry name" value="MgtC_SapB_SrpB_YhiD_N"/>
</dbReference>
<protein>
    <recommendedName>
        <fullName evidence="7">MgtC/SapB/SrpB/YhiD N-terminal domain-containing protein</fullName>
    </recommendedName>
</protein>
<keyword evidence="2" id="KW-1003">Cell membrane</keyword>
<name>A0A0F9DG73_9ZZZZ</name>
<keyword evidence="3 6" id="KW-0812">Transmembrane</keyword>
<dbReference type="AlphaFoldDB" id="A0A0F9DG73"/>
<feature type="transmembrane region" description="Helical" evidence="6">
    <location>
        <begin position="12"/>
        <end position="34"/>
    </location>
</feature>
<feature type="transmembrane region" description="Helical" evidence="6">
    <location>
        <begin position="150"/>
        <end position="181"/>
    </location>
</feature>
<organism evidence="8">
    <name type="scientific">marine sediment metagenome</name>
    <dbReference type="NCBI Taxonomy" id="412755"/>
    <lineage>
        <taxon>unclassified sequences</taxon>
        <taxon>metagenomes</taxon>
        <taxon>ecological metagenomes</taxon>
    </lineage>
</organism>
<dbReference type="PRINTS" id="PR01837">
    <property type="entry name" value="MGTCSAPBPROT"/>
</dbReference>
<feature type="transmembrane region" description="Helical" evidence="6">
    <location>
        <begin position="117"/>
        <end position="138"/>
    </location>
</feature>
<evidence type="ECO:0000259" key="7">
    <source>
        <dbReference type="Pfam" id="PF02308"/>
    </source>
</evidence>
<feature type="domain" description="MgtC/SapB/SrpB/YhiD N-terminal" evidence="7">
    <location>
        <begin position="58"/>
        <end position="186"/>
    </location>
</feature>
<dbReference type="GO" id="GO:0005886">
    <property type="term" value="C:plasma membrane"/>
    <property type="evidence" value="ECO:0007669"/>
    <property type="project" value="UniProtKB-SubCell"/>
</dbReference>
<dbReference type="EMBL" id="LAZR01039544">
    <property type="protein sequence ID" value="KKL16741.1"/>
    <property type="molecule type" value="Genomic_DNA"/>
</dbReference>
<evidence type="ECO:0000313" key="8">
    <source>
        <dbReference type="EMBL" id="KKL16741.1"/>
    </source>
</evidence>
<keyword evidence="4 6" id="KW-1133">Transmembrane helix</keyword>
<evidence type="ECO:0000256" key="1">
    <source>
        <dbReference type="ARBA" id="ARBA00004651"/>
    </source>
</evidence>
<evidence type="ECO:0000256" key="4">
    <source>
        <dbReference type="ARBA" id="ARBA00022989"/>
    </source>
</evidence>
<evidence type="ECO:0000256" key="6">
    <source>
        <dbReference type="SAM" id="Phobius"/>
    </source>
</evidence>
<gene>
    <name evidence="8" type="ORF">LCGC14_2492540</name>
</gene>
<evidence type="ECO:0000256" key="2">
    <source>
        <dbReference type="ARBA" id="ARBA00022475"/>
    </source>
</evidence>
<feature type="transmembrane region" description="Helical" evidence="6">
    <location>
        <begin position="83"/>
        <end position="105"/>
    </location>
</feature>